<keyword evidence="3" id="KW-0238">DNA-binding</keyword>
<keyword evidence="7" id="KW-1185">Reference proteome</keyword>
<dbReference type="InterPro" id="IPR037424">
    <property type="entry name" value="NocR_PBP2"/>
</dbReference>
<accession>A0ABW4MF49</accession>
<dbReference type="EMBL" id="JBHUEL010000009">
    <property type="protein sequence ID" value="MFD1767271.1"/>
    <property type="molecule type" value="Genomic_DNA"/>
</dbReference>
<evidence type="ECO:0000313" key="7">
    <source>
        <dbReference type="Proteomes" id="UP001597215"/>
    </source>
</evidence>
<comment type="similarity">
    <text evidence="1">Belongs to the LysR transcriptional regulatory family.</text>
</comment>
<organism evidence="6 7">
    <name type="scientific">Sphingorhabdus buctiana</name>
    <dbReference type="NCBI Taxonomy" id="1508805"/>
    <lineage>
        <taxon>Bacteria</taxon>
        <taxon>Pseudomonadati</taxon>
        <taxon>Pseudomonadota</taxon>
        <taxon>Alphaproteobacteria</taxon>
        <taxon>Sphingomonadales</taxon>
        <taxon>Sphingomonadaceae</taxon>
        <taxon>Sphingorhabdus</taxon>
    </lineage>
</organism>
<dbReference type="PRINTS" id="PR00039">
    <property type="entry name" value="HTHLYSR"/>
</dbReference>
<feature type="domain" description="HTH lysR-type" evidence="5">
    <location>
        <begin position="1"/>
        <end position="58"/>
    </location>
</feature>
<dbReference type="Gene3D" id="1.10.10.10">
    <property type="entry name" value="Winged helix-like DNA-binding domain superfamily/Winged helix DNA-binding domain"/>
    <property type="match status" value="1"/>
</dbReference>
<dbReference type="CDD" id="cd08415">
    <property type="entry name" value="PBP2_LysR_opines_like"/>
    <property type="match status" value="1"/>
</dbReference>
<dbReference type="InterPro" id="IPR000847">
    <property type="entry name" value="LysR_HTH_N"/>
</dbReference>
<dbReference type="Gene3D" id="3.40.190.290">
    <property type="match status" value="1"/>
</dbReference>
<evidence type="ECO:0000256" key="4">
    <source>
        <dbReference type="ARBA" id="ARBA00023163"/>
    </source>
</evidence>
<dbReference type="SUPFAM" id="SSF53850">
    <property type="entry name" value="Periplasmic binding protein-like II"/>
    <property type="match status" value="1"/>
</dbReference>
<dbReference type="Pfam" id="PF03466">
    <property type="entry name" value="LysR_substrate"/>
    <property type="match status" value="1"/>
</dbReference>
<dbReference type="RefSeq" id="WP_381514488.1">
    <property type="nucleotide sequence ID" value="NZ_JBHUEL010000009.1"/>
</dbReference>
<dbReference type="PANTHER" id="PTHR30427">
    <property type="entry name" value="TRANSCRIPTIONAL ACTIVATOR PROTEIN LYSR"/>
    <property type="match status" value="1"/>
</dbReference>
<dbReference type="InterPro" id="IPR005119">
    <property type="entry name" value="LysR_subst-bd"/>
</dbReference>
<name>A0ABW4MF49_9SPHN</name>
<dbReference type="Pfam" id="PF00126">
    <property type="entry name" value="HTH_1"/>
    <property type="match status" value="1"/>
</dbReference>
<dbReference type="PROSITE" id="PS50931">
    <property type="entry name" value="HTH_LYSR"/>
    <property type="match status" value="1"/>
</dbReference>
<gene>
    <name evidence="6" type="ORF">ACFSAG_10500</name>
</gene>
<evidence type="ECO:0000259" key="5">
    <source>
        <dbReference type="PROSITE" id="PS50931"/>
    </source>
</evidence>
<dbReference type="SUPFAM" id="SSF46785">
    <property type="entry name" value="Winged helix' DNA-binding domain"/>
    <property type="match status" value="1"/>
</dbReference>
<dbReference type="PANTHER" id="PTHR30427:SF1">
    <property type="entry name" value="TRANSCRIPTIONAL ACTIVATOR PROTEIN LYSR"/>
    <property type="match status" value="1"/>
</dbReference>
<proteinExistence type="inferred from homology"/>
<dbReference type="InterPro" id="IPR036390">
    <property type="entry name" value="WH_DNA-bd_sf"/>
</dbReference>
<keyword evidence="4" id="KW-0804">Transcription</keyword>
<dbReference type="InterPro" id="IPR036388">
    <property type="entry name" value="WH-like_DNA-bd_sf"/>
</dbReference>
<evidence type="ECO:0000313" key="6">
    <source>
        <dbReference type="EMBL" id="MFD1767271.1"/>
    </source>
</evidence>
<comment type="caution">
    <text evidence="6">The sequence shown here is derived from an EMBL/GenBank/DDBJ whole genome shotgun (WGS) entry which is preliminary data.</text>
</comment>
<evidence type="ECO:0000256" key="2">
    <source>
        <dbReference type="ARBA" id="ARBA00023015"/>
    </source>
</evidence>
<sequence length="307" mass="33071">MNLSLIEAFNAVMRTGSTTKGAELMGVSQPAISRSLKRLEDVTRLKLFERAGPRLIPTPEAHLLYQEILDTYVGMDRLKQAVARIRAVGTGSLRIATSAALGLSLAPRVIKLFIDRHPGVTVTFEIANSSIVRNLIASGTHDIGLCADEIDTTNVMTEPFIATRGICVMPEAHPLAALETITPIDLDGVPLVSLAPDDTARKQLDTALRGAGSQPKIVVETQFAASVCQLVAEGAGVGLTNAMAFVASEFENRGLIARAFEPSITFRALLIQPPQRARSRQLDDLLHILLKERDALALACESRFGKV</sequence>
<evidence type="ECO:0000256" key="1">
    <source>
        <dbReference type="ARBA" id="ARBA00009437"/>
    </source>
</evidence>
<evidence type="ECO:0000256" key="3">
    <source>
        <dbReference type="ARBA" id="ARBA00023125"/>
    </source>
</evidence>
<reference evidence="7" key="1">
    <citation type="journal article" date="2019" name="Int. J. Syst. Evol. Microbiol.">
        <title>The Global Catalogue of Microorganisms (GCM) 10K type strain sequencing project: providing services to taxonomists for standard genome sequencing and annotation.</title>
        <authorList>
            <consortium name="The Broad Institute Genomics Platform"/>
            <consortium name="The Broad Institute Genome Sequencing Center for Infectious Disease"/>
            <person name="Wu L."/>
            <person name="Ma J."/>
        </authorList>
    </citation>
    <scope>NUCLEOTIDE SEQUENCE [LARGE SCALE GENOMIC DNA]</scope>
    <source>
        <strain evidence="7">CGMCC 1.12449</strain>
    </source>
</reference>
<protein>
    <submittedName>
        <fullName evidence="6">LysR substrate-binding domain-containing protein</fullName>
    </submittedName>
</protein>
<keyword evidence="2" id="KW-0805">Transcription regulation</keyword>
<dbReference type="Proteomes" id="UP001597215">
    <property type="component" value="Unassembled WGS sequence"/>
</dbReference>